<organism evidence="15 16">
    <name type="scientific">Pseudomonas kulmbachensis</name>
    <dbReference type="NCBI Taxonomy" id="3043408"/>
    <lineage>
        <taxon>Bacteria</taxon>
        <taxon>Pseudomonadati</taxon>
        <taxon>Pseudomonadota</taxon>
        <taxon>Gammaproteobacteria</taxon>
        <taxon>Pseudomonadales</taxon>
        <taxon>Pseudomonadaceae</taxon>
        <taxon>Pseudomonas</taxon>
    </lineage>
</organism>
<keyword evidence="5" id="KW-0349">Heme</keyword>
<keyword evidence="9 13" id="KW-1133">Transmembrane helix</keyword>
<evidence type="ECO:0000256" key="9">
    <source>
        <dbReference type="ARBA" id="ARBA00022989"/>
    </source>
</evidence>
<protein>
    <submittedName>
        <fullName evidence="15">Cytochrome b/b6 domain-containing protein</fullName>
    </submittedName>
</protein>
<keyword evidence="7" id="KW-0479">Metal-binding</keyword>
<evidence type="ECO:0000256" key="12">
    <source>
        <dbReference type="ARBA" id="ARBA00037975"/>
    </source>
</evidence>
<feature type="transmembrane region" description="Helical" evidence="13">
    <location>
        <begin position="46"/>
        <end position="67"/>
    </location>
</feature>
<keyword evidence="8" id="KW-0249">Electron transport</keyword>
<keyword evidence="4" id="KW-1003">Cell membrane</keyword>
<evidence type="ECO:0000256" key="6">
    <source>
        <dbReference type="ARBA" id="ARBA00022692"/>
    </source>
</evidence>
<evidence type="ECO:0000259" key="14">
    <source>
        <dbReference type="Pfam" id="PF01292"/>
    </source>
</evidence>
<feature type="domain" description="Cytochrome b561 bacterial/Ni-hydrogenase" evidence="14">
    <location>
        <begin position="5"/>
        <end position="171"/>
    </location>
</feature>
<evidence type="ECO:0000256" key="2">
    <source>
        <dbReference type="ARBA" id="ARBA00004651"/>
    </source>
</evidence>
<keyword evidence="16" id="KW-1185">Reference proteome</keyword>
<evidence type="ECO:0000256" key="5">
    <source>
        <dbReference type="ARBA" id="ARBA00022617"/>
    </source>
</evidence>
<evidence type="ECO:0000256" key="3">
    <source>
        <dbReference type="ARBA" id="ARBA00022448"/>
    </source>
</evidence>
<dbReference type="SUPFAM" id="SSF81342">
    <property type="entry name" value="Transmembrane di-heme cytochromes"/>
    <property type="match status" value="1"/>
</dbReference>
<dbReference type="InterPro" id="IPR011577">
    <property type="entry name" value="Cyt_b561_bac/Ni-Hgenase"/>
</dbReference>
<keyword evidence="10" id="KW-0408">Iron</keyword>
<keyword evidence="11 13" id="KW-0472">Membrane</keyword>
<sequence>MSALNYSTPRRLLHWCFALIIIWASISGFANSLLHFPPSIETSITFINVSLTALLLPLFAVRVFFAVAHPAPKECAAIGARNHLLARLGHLALYIVTALVLVTGVLMMDRPIDFFGVLTIPQPLEATLLLNFFNDVHRACCVVLALLVLGHIGAVVLHQRRGCGVLQRMLP</sequence>
<name>A0ABW7M1U1_9PSED</name>
<accession>A0ABW7M1U1</accession>
<dbReference type="PANTHER" id="PTHR30529:SF1">
    <property type="entry name" value="CYTOCHROME B561 HOMOLOG 2"/>
    <property type="match status" value="1"/>
</dbReference>
<comment type="similarity">
    <text evidence="12">Belongs to the cytochrome b561 family.</text>
</comment>
<evidence type="ECO:0000256" key="7">
    <source>
        <dbReference type="ARBA" id="ARBA00022723"/>
    </source>
</evidence>
<dbReference type="Proteomes" id="UP001609821">
    <property type="component" value="Unassembled WGS sequence"/>
</dbReference>
<comment type="cofactor">
    <cofactor evidence="1">
        <name>heme b</name>
        <dbReference type="ChEBI" id="CHEBI:60344"/>
    </cofactor>
</comment>
<evidence type="ECO:0000256" key="4">
    <source>
        <dbReference type="ARBA" id="ARBA00022475"/>
    </source>
</evidence>
<dbReference type="RefSeq" id="WP_261738558.1">
    <property type="nucleotide sequence ID" value="NZ_JBINXA010000012.1"/>
</dbReference>
<evidence type="ECO:0000256" key="13">
    <source>
        <dbReference type="SAM" id="Phobius"/>
    </source>
</evidence>
<dbReference type="PANTHER" id="PTHR30529">
    <property type="entry name" value="CYTOCHROME B561"/>
    <property type="match status" value="1"/>
</dbReference>
<evidence type="ECO:0000313" key="16">
    <source>
        <dbReference type="Proteomes" id="UP001609821"/>
    </source>
</evidence>
<evidence type="ECO:0000256" key="10">
    <source>
        <dbReference type="ARBA" id="ARBA00023004"/>
    </source>
</evidence>
<evidence type="ECO:0000256" key="8">
    <source>
        <dbReference type="ARBA" id="ARBA00022982"/>
    </source>
</evidence>
<feature type="transmembrane region" description="Helical" evidence="13">
    <location>
        <begin position="88"/>
        <end position="108"/>
    </location>
</feature>
<dbReference type="InterPro" id="IPR016174">
    <property type="entry name" value="Di-haem_cyt_TM"/>
</dbReference>
<feature type="transmembrane region" description="Helical" evidence="13">
    <location>
        <begin position="136"/>
        <end position="157"/>
    </location>
</feature>
<dbReference type="EMBL" id="JBINXB010000031">
    <property type="protein sequence ID" value="MFH6567856.1"/>
    <property type="molecule type" value="Genomic_DNA"/>
</dbReference>
<dbReference type="InterPro" id="IPR052168">
    <property type="entry name" value="Cytochrome_b561_oxidase"/>
</dbReference>
<proteinExistence type="inferred from homology"/>
<feature type="transmembrane region" description="Helical" evidence="13">
    <location>
        <begin position="12"/>
        <end position="34"/>
    </location>
</feature>
<reference evidence="15 16" key="1">
    <citation type="submission" date="2024-10" db="EMBL/GenBank/DDBJ databases">
        <title>Aeromonas and Pseudomonas from the Cagarras Archipelago, Rio de Janeiro, Brazil.</title>
        <authorList>
            <person name="Canellas A.L.B."/>
            <person name="Laport M.S."/>
        </authorList>
    </citation>
    <scope>NUCLEOTIDE SEQUENCE [LARGE SCALE GENOMIC DNA]</scope>
    <source>
        <strain evidence="15 16">CPF-4</strain>
    </source>
</reference>
<comment type="subcellular location">
    <subcellularLocation>
        <location evidence="2">Cell membrane</location>
        <topology evidence="2">Multi-pass membrane protein</topology>
    </subcellularLocation>
</comment>
<evidence type="ECO:0000256" key="11">
    <source>
        <dbReference type="ARBA" id="ARBA00023136"/>
    </source>
</evidence>
<evidence type="ECO:0000313" key="15">
    <source>
        <dbReference type="EMBL" id="MFH6567856.1"/>
    </source>
</evidence>
<keyword evidence="6 13" id="KW-0812">Transmembrane</keyword>
<evidence type="ECO:0000256" key="1">
    <source>
        <dbReference type="ARBA" id="ARBA00001970"/>
    </source>
</evidence>
<dbReference type="Pfam" id="PF01292">
    <property type="entry name" value="Ni_hydr_CYTB"/>
    <property type="match status" value="1"/>
</dbReference>
<gene>
    <name evidence="15" type="ORF">ACHMWK_17995</name>
</gene>
<comment type="caution">
    <text evidence="15">The sequence shown here is derived from an EMBL/GenBank/DDBJ whole genome shotgun (WGS) entry which is preliminary data.</text>
</comment>
<dbReference type="Gene3D" id="1.20.950.20">
    <property type="entry name" value="Transmembrane di-heme cytochromes, Chain C"/>
    <property type="match status" value="1"/>
</dbReference>
<keyword evidence="3" id="KW-0813">Transport</keyword>